<proteinExistence type="predicted"/>
<evidence type="ECO:0000313" key="2">
    <source>
        <dbReference type="Proteomes" id="UP001296943"/>
    </source>
</evidence>
<dbReference type="Proteomes" id="UP001296943">
    <property type="component" value="Unassembled WGS sequence"/>
</dbReference>
<name>A0ABS2N450_9BACI</name>
<dbReference type="EMBL" id="JAFBDR010000023">
    <property type="protein sequence ID" value="MBM7572920.1"/>
    <property type="molecule type" value="Genomic_DNA"/>
</dbReference>
<gene>
    <name evidence="1" type="ORF">JOC48_003452</name>
</gene>
<dbReference type="RefSeq" id="WP_204501595.1">
    <property type="nucleotide sequence ID" value="NZ_JAFBDR010000023.1"/>
</dbReference>
<evidence type="ECO:0000313" key="1">
    <source>
        <dbReference type="EMBL" id="MBM7572920.1"/>
    </source>
</evidence>
<organism evidence="1 2">
    <name type="scientific">Aquibacillus albus</name>
    <dbReference type="NCBI Taxonomy" id="1168171"/>
    <lineage>
        <taxon>Bacteria</taxon>
        <taxon>Bacillati</taxon>
        <taxon>Bacillota</taxon>
        <taxon>Bacilli</taxon>
        <taxon>Bacillales</taxon>
        <taxon>Bacillaceae</taxon>
        <taxon>Aquibacillus</taxon>
    </lineage>
</organism>
<protein>
    <submittedName>
        <fullName evidence="1">Archaellum biogenesis ATPase FlaH</fullName>
    </submittedName>
</protein>
<comment type="caution">
    <text evidence="1">The sequence shown here is derived from an EMBL/GenBank/DDBJ whole genome shotgun (WGS) entry which is preliminary data.</text>
</comment>
<keyword evidence="2" id="KW-1185">Reference proteome</keyword>
<accession>A0ABS2N450</accession>
<sequence length="116" mass="13412">MKEKQGFTYHVEANSDETKLAESILLLTKSRTSEYGIIDFRLVKDRISKNTILIDTDKEIDSFIEKHIGKITDKGEPTIFTINEKDLSEEAYERIDKSFDDDKGYIVQLDKYGLLT</sequence>
<reference evidence="1 2" key="1">
    <citation type="submission" date="2021-01" db="EMBL/GenBank/DDBJ databases">
        <title>Genomic Encyclopedia of Type Strains, Phase IV (KMG-IV): sequencing the most valuable type-strain genomes for metagenomic binning, comparative biology and taxonomic classification.</title>
        <authorList>
            <person name="Goeker M."/>
        </authorList>
    </citation>
    <scope>NUCLEOTIDE SEQUENCE [LARGE SCALE GENOMIC DNA]</scope>
    <source>
        <strain evidence="1 2">DSM 23711</strain>
    </source>
</reference>